<evidence type="ECO:0000259" key="2">
    <source>
        <dbReference type="Pfam" id="PF03795"/>
    </source>
</evidence>
<dbReference type="Proteomes" id="UP001596101">
    <property type="component" value="Unassembled WGS sequence"/>
</dbReference>
<dbReference type="InterPro" id="IPR005545">
    <property type="entry name" value="YCII"/>
</dbReference>
<dbReference type="EMBL" id="JBHSMR010000013">
    <property type="protein sequence ID" value="MFC5478588.1"/>
    <property type="molecule type" value="Genomic_DNA"/>
</dbReference>
<dbReference type="PANTHER" id="PTHR35174:SF4">
    <property type="entry name" value="BLL7163 PROTEIN"/>
    <property type="match status" value="1"/>
</dbReference>
<reference evidence="4" key="1">
    <citation type="journal article" date="2019" name="Int. J. Syst. Evol. Microbiol.">
        <title>The Global Catalogue of Microorganisms (GCM) 10K type strain sequencing project: providing services to taxonomists for standard genome sequencing and annotation.</title>
        <authorList>
            <consortium name="The Broad Institute Genomics Platform"/>
            <consortium name="The Broad Institute Genome Sequencing Center for Infectious Disease"/>
            <person name="Wu L."/>
            <person name="Ma J."/>
        </authorList>
    </citation>
    <scope>NUCLEOTIDE SEQUENCE [LARGE SCALE GENOMIC DNA]</scope>
    <source>
        <strain evidence="4">CCUG 43111</strain>
    </source>
</reference>
<dbReference type="RefSeq" id="WP_379754555.1">
    <property type="nucleotide sequence ID" value="NZ_JBHSMR010000013.1"/>
</dbReference>
<proteinExistence type="inferred from homology"/>
<protein>
    <submittedName>
        <fullName evidence="3">YciI family protein</fullName>
    </submittedName>
</protein>
<dbReference type="Gene3D" id="3.30.70.1060">
    <property type="entry name" value="Dimeric alpha+beta barrel"/>
    <property type="match status" value="1"/>
</dbReference>
<dbReference type="InterPro" id="IPR011008">
    <property type="entry name" value="Dimeric_a/b-barrel"/>
</dbReference>
<accession>A0ABW0MK25</accession>
<name>A0ABW0MK25_9BURK</name>
<keyword evidence="4" id="KW-1185">Reference proteome</keyword>
<dbReference type="Pfam" id="PF03795">
    <property type="entry name" value="YCII"/>
    <property type="match status" value="1"/>
</dbReference>
<feature type="domain" description="YCII-related" evidence="2">
    <location>
        <begin position="1"/>
        <end position="113"/>
    </location>
</feature>
<dbReference type="SUPFAM" id="SSF54909">
    <property type="entry name" value="Dimeric alpha+beta barrel"/>
    <property type="match status" value="1"/>
</dbReference>
<evidence type="ECO:0000313" key="4">
    <source>
        <dbReference type="Proteomes" id="UP001596101"/>
    </source>
</evidence>
<sequence>MRYMIIVKATPESEAGCMPGEDLLNAMADYHGELARAGVLLDASGLHPSSQGWRIRYQGKERSVIDGPFTESKEMIAGYSMISVRSPEEALEWARRFPNPRGEGLEAEIEVRRVFELEDFPQTETLERFRELEAQSAVQPQSQA</sequence>
<gene>
    <name evidence="3" type="ORF">ACFPQ5_10335</name>
</gene>
<evidence type="ECO:0000256" key="1">
    <source>
        <dbReference type="ARBA" id="ARBA00007689"/>
    </source>
</evidence>
<comment type="similarity">
    <text evidence="1">Belongs to the YciI family.</text>
</comment>
<evidence type="ECO:0000313" key="3">
    <source>
        <dbReference type="EMBL" id="MFC5478588.1"/>
    </source>
</evidence>
<dbReference type="PANTHER" id="PTHR35174">
    <property type="entry name" value="BLL7171 PROTEIN-RELATED"/>
    <property type="match status" value="1"/>
</dbReference>
<comment type="caution">
    <text evidence="3">The sequence shown here is derived from an EMBL/GenBank/DDBJ whole genome shotgun (WGS) entry which is preliminary data.</text>
</comment>
<organism evidence="3 4">
    <name type="scientific">Massilia suwonensis</name>
    <dbReference type="NCBI Taxonomy" id="648895"/>
    <lineage>
        <taxon>Bacteria</taxon>
        <taxon>Pseudomonadati</taxon>
        <taxon>Pseudomonadota</taxon>
        <taxon>Betaproteobacteria</taxon>
        <taxon>Burkholderiales</taxon>
        <taxon>Oxalobacteraceae</taxon>
        <taxon>Telluria group</taxon>
        <taxon>Massilia</taxon>
    </lineage>
</organism>